<dbReference type="EMBL" id="ML986582">
    <property type="protein sequence ID" value="KAF2269366.1"/>
    <property type="molecule type" value="Genomic_DNA"/>
</dbReference>
<feature type="compositionally biased region" description="Low complexity" evidence="2">
    <location>
        <begin position="561"/>
        <end position="574"/>
    </location>
</feature>
<feature type="coiled-coil region" evidence="1">
    <location>
        <begin position="236"/>
        <end position="263"/>
    </location>
</feature>
<dbReference type="AlphaFoldDB" id="A0A9P4N9Z4"/>
<gene>
    <name evidence="4" type="ORF">CC78DRAFT_529156</name>
</gene>
<evidence type="ECO:0000256" key="1">
    <source>
        <dbReference type="SAM" id="Coils"/>
    </source>
</evidence>
<feature type="domain" description="DUF4048" evidence="3">
    <location>
        <begin position="333"/>
        <end position="545"/>
    </location>
</feature>
<dbReference type="Pfam" id="PF13257">
    <property type="entry name" value="DUF4048"/>
    <property type="match status" value="1"/>
</dbReference>
<feature type="compositionally biased region" description="Polar residues" evidence="2">
    <location>
        <begin position="189"/>
        <end position="209"/>
    </location>
</feature>
<feature type="compositionally biased region" description="Low complexity" evidence="2">
    <location>
        <begin position="148"/>
        <end position="176"/>
    </location>
</feature>
<dbReference type="Proteomes" id="UP000800093">
    <property type="component" value="Unassembled WGS sequence"/>
</dbReference>
<dbReference type="InterPro" id="IPR025122">
    <property type="entry name" value="DUF4048"/>
</dbReference>
<protein>
    <recommendedName>
        <fullName evidence="3">DUF4048 domain-containing protein</fullName>
    </recommendedName>
</protein>
<feature type="compositionally biased region" description="Low complexity" evidence="2">
    <location>
        <begin position="369"/>
        <end position="379"/>
    </location>
</feature>
<sequence>MGSCAGPALLKAWLSWLKGGFLLRLIGLPAALLALHLELHCHSPRTTSLVLHRLSRRLRLSALTCVLTNDQKDHESRLSDSIFFVGGADVMDRAQSRPATENKAAPKRSMTPAILNDQAPSPASGGSPTSAASAASVLPAPTQHPDASDASSTTSTFSHPSPSPSMSSHARSMSHADVVTQGKRLSLQFPIQPSTGNSSPAFSPRSRPQSWVAAPSPITTPDVAPSPTEGNILAVLAAQERYVLELKEELVKAEEDLKKLKKHWATHEAIKQRNEIRKVTQLQPLDTTLANYGPDQDDEDGSSLWMQREMERRKAILNGTKTSQRKVFSGSRHLRTLSLLSPDKNYSPSFPQPLDIREAEDESSKRPASLTRTSTTSTSPDIANQIANTVNGERYDLGGLSGLQREALLRTGKQMATDFKDGLLTFIEDIRQATVGDEAVIGAEGLAIANARGSSARGPRKAPDGRPIVARTSSSKKLNAQNTKKSEDIGDDFWKAHGLSEPKSAPTSKKIHPIKHTRTPRKQIQKDDDFEDNWDSWDTPNDKYTAKTVPGGNSSDESDESSLPGSGRSSARTSTRYHAKRHDSKASSLTTSSSGAPADDAAIRDSKRNSIPWPDLVKLSPGNLKRTASHLMKEWEKNLTPPPESRDGSHSSGDYIGRSASPAGLP</sequence>
<evidence type="ECO:0000259" key="3">
    <source>
        <dbReference type="Pfam" id="PF13257"/>
    </source>
</evidence>
<accession>A0A9P4N9Z4</accession>
<feature type="compositionally biased region" description="Low complexity" evidence="2">
    <location>
        <begin position="119"/>
        <end position="141"/>
    </location>
</feature>
<name>A0A9P4N9Z4_9PLEO</name>
<comment type="caution">
    <text evidence="4">The sequence shown here is derived from an EMBL/GenBank/DDBJ whole genome shotgun (WGS) entry which is preliminary data.</text>
</comment>
<evidence type="ECO:0000313" key="5">
    <source>
        <dbReference type="Proteomes" id="UP000800093"/>
    </source>
</evidence>
<evidence type="ECO:0000313" key="4">
    <source>
        <dbReference type="EMBL" id="KAF2269366.1"/>
    </source>
</evidence>
<organism evidence="4 5">
    <name type="scientific">Lojkania enalia</name>
    <dbReference type="NCBI Taxonomy" id="147567"/>
    <lineage>
        <taxon>Eukaryota</taxon>
        <taxon>Fungi</taxon>
        <taxon>Dikarya</taxon>
        <taxon>Ascomycota</taxon>
        <taxon>Pezizomycotina</taxon>
        <taxon>Dothideomycetes</taxon>
        <taxon>Pleosporomycetidae</taxon>
        <taxon>Pleosporales</taxon>
        <taxon>Pleosporales incertae sedis</taxon>
        <taxon>Lojkania</taxon>
    </lineage>
</organism>
<feature type="compositionally biased region" description="Polar residues" evidence="2">
    <location>
        <begin position="471"/>
        <end position="483"/>
    </location>
</feature>
<feature type="compositionally biased region" description="Basic residues" evidence="2">
    <location>
        <begin position="509"/>
        <end position="523"/>
    </location>
</feature>
<feature type="region of interest" description="Disordered" evidence="2">
    <location>
        <begin position="340"/>
        <end position="381"/>
    </location>
</feature>
<evidence type="ECO:0000256" key="2">
    <source>
        <dbReference type="SAM" id="MobiDB-lite"/>
    </source>
</evidence>
<proteinExistence type="predicted"/>
<reference evidence="5" key="1">
    <citation type="journal article" date="2020" name="Stud. Mycol.">
        <title>101 Dothideomycetes genomes: A test case for predicting lifestyles and emergence of pathogens.</title>
        <authorList>
            <person name="Haridas S."/>
            <person name="Albert R."/>
            <person name="Binder M."/>
            <person name="Bloem J."/>
            <person name="LaButti K."/>
            <person name="Salamov A."/>
            <person name="Andreopoulos B."/>
            <person name="Baker S."/>
            <person name="Barry K."/>
            <person name="Bills G."/>
            <person name="Bluhm B."/>
            <person name="Cannon C."/>
            <person name="Castanera R."/>
            <person name="Culley D."/>
            <person name="Daum C."/>
            <person name="Ezra D."/>
            <person name="Gonzalez J."/>
            <person name="Henrissat B."/>
            <person name="Kuo A."/>
            <person name="Liang C."/>
            <person name="Lipzen A."/>
            <person name="Lutzoni F."/>
            <person name="Magnuson J."/>
            <person name="Mondo S."/>
            <person name="Nolan M."/>
            <person name="Ohm R."/>
            <person name="Pangilinan J."/>
            <person name="Park H.-J."/>
            <person name="Ramirez L."/>
            <person name="Alfaro M."/>
            <person name="Sun H."/>
            <person name="Tritt A."/>
            <person name="Yoshinaga Y."/>
            <person name="Zwiers L.-H."/>
            <person name="Turgeon B."/>
            <person name="Goodwin S."/>
            <person name="Spatafora J."/>
            <person name="Crous P."/>
            <person name="Grigoriev I."/>
        </authorList>
    </citation>
    <scope>NUCLEOTIDE SEQUENCE [LARGE SCALE GENOMIC DNA]</scope>
    <source>
        <strain evidence="5">CBS 304.66</strain>
    </source>
</reference>
<feature type="region of interest" description="Disordered" evidence="2">
    <location>
        <begin position="94"/>
        <end position="210"/>
    </location>
</feature>
<feature type="region of interest" description="Disordered" evidence="2">
    <location>
        <begin position="452"/>
        <end position="666"/>
    </location>
</feature>
<keyword evidence="5" id="KW-1185">Reference proteome</keyword>
<keyword evidence="1" id="KW-0175">Coiled coil</keyword>
<dbReference type="OrthoDB" id="4097086at2759"/>
<feature type="compositionally biased region" description="Basic and acidic residues" evidence="2">
    <location>
        <begin position="484"/>
        <end position="500"/>
    </location>
</feature>